<dbReference type="Proteomes" id="UP000248329">
    <property type="component" value="Unassembled WGS sequence"/>
</dbReference>
<sequence>MVDQIIESACLTLLWLVMGIGLSMLLVKLYDIVVFKKFDLQEAIEENNSAVAIFFSLMMFGIGLVVAATIISPGTGSLVDDLVLTIGWSAGVSLVATFLFFVCDLLLVPKIKLQEAISDGNIAASVLSGVVYVTVSVVAMAVIMT</sequence>
<reference evidence="1" key="1">
    <citation type="submission" date="2018-01" db="EMBL/GenBank/DDBJ databases">
        <authorList>
            <person name="Krukenberg V."/>
        </authorList>
    </citation>
    <scope>NUCLEOTIDE SEQUENCE</scope>
    <source>
        <strain evidence="1">E20ANME2</strain>
    </source>
</reference>
<accession>A0AC61L052</accession>
<proteinExistence type="predicted"/>
<dbReference type="EMBL" id="PQXF01000033">
    <property type="protein sequence ID" value="PXF58700.1"/>
    <property type="molecule type" value="Genomic_DNA"/>
</dbReference>
<organism evidence="1 2">
    <name type="scientific">Candidatus Methanogaster sp</name>
    <dbReference type="NCBI Taxonomy" id="3386292"/>
    <lineage>
        <taxon>Archaea</taxon>
        <taxon>Methanobacteriati</taxon>
        <taxon>Methanobacteriota</taxon>
        <taxon>Stenosarchaea group</taxon>
        <taxon>Methanomicrobia</taxon>
        <taxon>Methanosarcinales</taxon>
        <taxon>ANME-2 cluster</taxon>
        <taxon>Candidatus Methanogasteraceae</taxon>
        <taxon>Candidatus Methanogaster</taxon>
    </lineage>
</organism>
<gene>
    <name evidence="1" type="ORF">C4B59_12785</name>
</gene>
<evidence type="ECO:0000313" key="2">
    <source>
        <dbReference type="Proteomes" id="UP000248329"/>
    </source>
</evidence>
<name>A0AC61L052_9EURY</name>
<evidence type="ECO:0000313" key="1">
    <source>
        <dbReference type="EMBL" id="PXF58700.1"/>
    </source>
</evidence>
<protein>
    <submittedName>
        <fullName evidence="1">Uncharacterized protein</fullName>
    </submittedName>
</protein>
<comment type="caution">
    <text evidence="1">The sequence shown here is derived from an EMBL/GenBank/DDBJ whole genome shotgun (WGS) entry which is preliminary data.</text>
</comment>